<gene>
    <name evidence="1" type="ORF">OINT_1000801</name>
</gene>
<sequence length="41" mass="4817">MQDTGLLRYIRQETYALDSMNWRDSLHFSILNAARPTCETV</sequence>
<dbReference type="AlphaFoldDB" id="C4WFQ3"/>
<proteinExistence type="predicted"/>
<dbReference type="EMBL" id="ACQA01000001">
    <property type="protein sequence ID" value="EEQ95431.1"/>
    <property type="molecule type" value="Genomic_DNA"/>
</dbReference>
<comment type="caution">
    <text evidence="1">The sequence shown here is derived from an EMBL/GenBank/DDBJ whole genome shotgun (WGS) entry which is preliminary data.</text>
</comment>
<reference evidence="1 2" key="1">
    <citation type="submission" date="2009-05" db="EMBL/GenBank/DDBJ databases">
        <authorList>
            <person name="Setubal J.C."/>
            <person name="Boyle S."/>
            <person name="Crasta O.R."/>
            <person name="Gillespie J.J."/>
            <person name="Kenyon R.W."/>
            <person name="Lu J."/>
            <person name="Mane S."/>
            <person name="Nagrani S."/>
            <person name="Shallom J.M."/>
            <person name="Shallom S."/>
            <person name="Shukla M."/>
            <person name="Snyder E.E."/>
            <person name="Sobral B.W."/>
            <person name="Wattam A.R."/>
            <person name="Will R."/>
            <person name="Williams K."/>
            <person name="Yoo H."/>
            <person name="Munk C."/>
            <person name="Tapia R."/>
            <person name="Green L."/>
            <person name="Rogers Y."/>
            <person name="Detter J.C."/>
            <person name="Bruce D."/>
            <person name="Brettin T.S."/>
            <person name="Tsolis R."/>
        </authorList>
    </citation>
    <scope>NUCLEOTIDE SEQUENCE [LARGE SCALE GENOMIC DNA]</scope>
    <source>
        <strain evidence="1 2">LMG 3301</strain>
    </source>
</reference>
<name>C4WFQ3_9HYPH</name>
<evidence type="ECO:0000313" key="1">
    <source>
        <dbReference type="EMBL" id="EEQ95431.1"/>
    </source>
</evidence>
<evidence type="ECO:0000313" key="2">
    <source>
        <dbReference type="Proteomes" id="UP000004386"/>
    </source>
</evidence>
<accession>C4WFQ3</accession>
<dbReference type="Proteomes" id="UP000004386">
    <property type="component" value="Unassembled WGS sequence"/>
</dbReference>
<dbReference type="HOGENOM" id="CLU_3273590_0_0_5"/>
<protein>
    <submittedName>
        <fullName evidence="1">Uncharacterized protein</fullName>
    </submittedName>
</protein>
<organism evidence="1 2">
    <name type="scientific">Brucella intermedia LMG 3301</name>
    <dbReference type="NCBI Taxonomy" id="641118"/>
    <lineage>
        <taxon>Bacteria</taxon>
        <taxon>Pseudomonadati</taxon>
        <taxon>Pseudomonadota</taxon>
        <taxon>Alphaproteobacteria</taxon>
        <taxon>Hyphomicrobiales</taxon>
        <taxon>Brucellaceae</taxon>
        <taxon>Brucella/Ochrobactrum group</taxon>
        <taxon>Brucella</taxon>
    </lineage>
</organism>